<dbReference type="PANTHER" id="PTHR10961">
    <property type="entry name" value="PEROXISOMAL SARCOSINE OXIDASE"/>
    <property type="match status" value="1"/>
</dbReference>
<accession>A0A1F8F4J2</accession>
<dbReference type="GO" id="GO:0008115">
    <property type="term" value="F:sarcosine oxidase activity"/>
    <property type="evidence" value="ECO:0007669"/>
    <property type="project" value="TreeGrafter"/>
</dbReference>
<evidence type="ECO:0000259" key="5">
    <source>
        <dbReference type="Pfam" id="PF01266"/>
    </source>
</evidence>
<dbReference type="Pfam" id="PF01266">
    <property type="entry name" value="DAO"/>
    <property type="match status" value="1"/>
</dbReference>
<dbReference type="Proteomes" id="UP000176834">
    <property type="component" value="Unassembled WGS sequence"/>
</dbReference>
<evidence type="ECO:0000256" key="3">
    <source>
        <dbReference type="ARBA" id="ARBA00022827"/>
    </source>
</evidence>
<keyword evidence="2" id="KW-0285">Flavoprotein</keyword>
<sequence length="377" mass="42877">MQDAFDAIVVGGGIIGRVTAWYLGKSGRHTLLLEQHDPEIPQGSSRGYSRVFGEAFADDFRYQLARQSRYFWQDLEREIGDKLLYLNGGIDISMGSDINKVVAKLESRGSSFELLDGDSLRRRYSQWHCDSSVQAIYSPDTGILEAERCMREVLLSAQRNKVTVRGRSQVIRIEPDRSETVLVKTLCETYRTQKLVIAAGPWALDILAQLGVTLPLKVSQEQIVYFEPLRNIDSFKPENFPTWEWDGSDFVYGIPIFEKNGIKIAFHRDKHYLKNVEEFSRIPSVSVIERLRSFLNKHLPDAAGELFDAMTCMYTNTPDLDLIIDTIPKFPQIAYFTGCNGNSFHRAPAIGKLLIELLYEGKASIDISRFSAKRFKV</sequence>
<evidence type="ECO:0000256" key="1">
    <source>
        <dbReference type="ARBA" id="ARBA00001974"/>
    </source>
</evidence>
<comment type="caution">
    <text evidence="6">The sequence shown here is derived from an EMBL/GenBank/DDBJ whole genome shotgun (WGS) entry which is preliminary data.</text>
</comment>
<dbReference type="EMBL" id="MGJN01000009">
    <property type="protein sequence ID" value="OGN07166.1"/>
    <property type="molecule type" value="Genomic_DNA"/>
</dbReference>
<dbReference type="Gene3D" id="3.50.50.60">
    <property type="entry name" value="FAD/NAD(P)-binding domain"/>
    <property type="match status" value="1"/>
</dbReference>
<comment type="cofactor">
    <cofactor evidence="1">
        <name>FAD</name>
        <dbReference type="ChEBI" id="CHEBI:57692"/>
    </cofactor>
</comment>
<protein>
    <recommendedName>
        <fullName evidence="5">FAD dependent oxidoreductase domain-containing protein</fullName>
    </recommendedName>
</protein>
<organism evidence="6 7">
    <name type="scientific">Candidatus Yanofskybacteria bacterium RIFCSPHIGHO2_02_FULL_38_22b</name>
    <dbReference type="NCBI Taxonomy" id="1802673"/>
    <lineage>
        <taxon>Bacteria</taxon>
        <taxon>Candidatus Yanofskyibacteriota</taxon>
    </lineage>
</organism>
<dbReference type="SUPFAM" id="SSF51905">
    <property type="entry name" value="FAD/NAD(P)-binding domain"/>
    <property type="match status" value="1"/>
</dbReference>
<evidence type="ECO:0000313" key="7">
    <source>
        <dbReference type="Proteomes" id="UP000176834"/>
    </source>
</evidence>
<dbReference type="InterPro" id="IPR045170">
    <property type="entry name" value="MTOX"/>
</dbReference>
<dbReference type="PANTHER" id="PTHR10961:SF7">
    <property type="entry name" value="FAD DEPENDENT OXIDOREDUCTASE DOMAIN-CONTAINING PROTEIN"/>
    <property type="match status" value="1"/>
</dbReference>
<evidence type="ECO:0000256" key="4">
    <source>
        <dbReference type="ARBA" id="ARBA00023002"/>
    </source>
</evidence>
<keyword evidence="3" id="KW-0274">FAD</keyword>
<keyword evidence="4" id="KW-0560">Oxidoreductase</keyword>
<dbReference type="GO" id="GO:0050660">
    <property type="term" value="F:flavin adenine dinucleotide binding"/>
    <property type="evidence" value="ECO:0007669"/>
    <property type="project" value="InterPro"/>
</dbReference>
<dbReference type="Gene3D" id="3.30.9.10">
    <property type="entry name" value="D-Amino Acid Oxidase, subunit A, domain 2"/>
    <property type="match status" value="1"/>
</dbReference>
<dbReference type="InterPro" id="IPR036188">
    <property type="entry name" value="FAD/NAD-bd_sf"/>
</dbReference>
<evidence type="ECO:0000313" key="6">
    <source>
        <dbReference type="EMBL" id="OGN07166.1"/>
    </source>
</evidence>
<gene>
    <name evidence="6" type="ORF">A3B86_02040</name>
</gene>
<evidence type="ECO:0000256" key="2">
    <source>
        <dbReference type="ARBA" id="ARBA00022630"/>
    </source>
</evidence>
<dbReference type="InterPro" id="IPR006076">
    <property type="entry name" value="FAD-dep_OxRdtase"/>
</dbReference>
<proteinExistence type="predicted"/>
<dbReference type="AlphaFoldDB" id="A0A1F8F4J2"/>
<feature type="domain" description="FAD dependent oxidoreductase" evidence="5">
    <location>
        <begin position="6"/>
        <end position="357"/>
    </location>
</feature>
<reference evidence="6 7" key="1">
    <citation type="journal article" date="2016" name="Nat. Commun.">
        <title>Thousands of microbial genomes shed light on interconnected biogeochemical processes in an aquifer system.</title>
        <authorList>
            <person name="Anantharaman K."/>
            <person name="Brown C.T."/>
            <person name="Hug L.A."/>
            <person name="Sharon I."/>
            <person name="Castelle C.J."/>
            <person name="Probst A.J."/>
            <person name="Thomas B.C."/>
            <person name="Singh A."/>
            <person name="Wilkins M.J."/>
            <person name="Karaoz U."/>
            <person name="Brodie E.L."/>
            <person name="Williams K.H."/>
            <person name="Hubbard S.S."/>
            <person name="Banfield J.F."/>
        </authorList>
    </citation>
    <scope>NUCLEOTIDE SEQUENCE [LARGE SCALE GENOMIC DNA]</scope>
</reference>
<dbReference type="SUPFAM" id="SSF54373">
    <property type="entry name" value="FAD-linked reductases, C-terminal domain"/>
    <property type="match status" value="1"/>
</dbReference>
<name>A0A1F8F4J2_9BACT</name>